<dbReference type="HAMAP" id="MF_00524">
    <property type="entry name" value="Glucokinase"/>
    <property type="match status" value="1"/>
</dbReference>
<keyword evidence="3" id="KW-0067">ATP-binding</keyword>
<sequence>MRVLAGDIGGTHTRLALCELDGGVHILHRERYLNANAAGLAEHLQTFLGHLPAPEAACFAVAGPTDGRHAQLTNLAWAIDAEALQARFRIPRVRLVNDFRAVGHGIDAVDPHHLAVLQTGHVVKEAPRVVLGAGSGLGVSLCVWDGRRHQPLPSEGGHIGFAPADAEQDRLLAFLRAEYKRASVERILSGPGIVALYRFRLREAGRNPLEPDTLLHDKLPAAAITQAALAQSEPQAIEAMRLFCRIYGQTAGDLALLGQALGGVFIAGGIAPKILPLLKHAEFLEGFHAKGRFAEWTRQLPVSVVLDEDVGLKGAALAAAEPQSDDRASDCFSQTRTPPPKGVSN</sequence>
<proteinExistence type="inferred from homology"/>
<dbReference type="GO" id="GO:0004340">
    <property type="term" value="F:glucokinase activity"/>
    <property type="evidence" value="ECO:0007669"/>
    <property type="project" value="UniProtKB-UniRule"/>
</dbReference>
<dbReference type="PANTHER" id="PTHR47363">
    <property type="entry name" value="GLUCOKINASE"/>
    <property type="match status" value="1"/>
</dbReference>
<dbReference type="PANTHER" id="PTHR47363:SF1">
    <property type="entry name" value="GLUCOKINASE"/>
    <property type="match status" value="1"/>
</dbReference>
<organism evidence="6 7">
    <name type="scientific">Sulfuritortus calidifontis</name>
    <dbReference type="NCBI Taxonomy" id="1914471"/>
    <lineage>
        <taxon>Bacteria</taxon>
        <taxon>Pseudomonadati</taxon>
        <taxon>Pseudomonadota</taxon>
        <taxon>Betaproteobacteria</taxon>
        <taxon>Nitrosomonadales</taxon>
        <taxon>Thiobacillaceae</taxon>
        <taxon>Sulfuritortus</taxon>
    </lineage>
</organism>
<evidence type="ECO:0000256" key="1">
    <source>
        <dbReference type="ARBA" id="ARBA00022679"/>
    </source>
</evidence>
<reference evidence="6 7" key="1">
    <citation type="submission" date="2019-03" db="EMBL/GenBank/DDBJ databases">
        <title>Genomic Encyclopedia of Type Strains, Phase IV (KMG-IV): sequencing the most valuable type-strain genomes for metagenomic binning, comparative biology and taxonomic classification.</title>
        <authorList>
            <person name="Goeker M."/>
        </authorList>
    </citation>
    <scope>NUCLEOTIDE SEQUENCE [LARGE SCALE GENOMIC DNA]</scope>
    <source>
        <strain evidence="6 7">DSM 103923</strain>
    </source>
</reference>
<gene>
    <name evidence="3" type="primary">glk</name>
    <name evidence="6" type="ORF">EDC61_101256</name>
</gene>
<dbReference type="AlphaFoldDB" id="A0A4R3K0W1"/>
<dbReference type="Gene3D" id="3.40.367.20">
    <property type="match status" value="1"/>
</dbReference>
<dbReference type="EC" id="2.7.1.2" evidence="3"/>
<dbReference type="Pfam" id="PF02685">
    <property type="entry name" value="Glucokinase"/>
    <property type="match status" value="1"/>
</dbReference>
<evidence type="ECO:0000256" key="3">
    <source>
        <dbReference type="HAMAP-Rule" id="MF_00524"/>
    </source>
</evidence>
<dbReference type="OrthoDB" id="257751at2"/>
<evidence type="ECO:0000256" key="5">
    <source>
        <dbReference type="SAM" id="MobiDB-lite"/>
    </source>
</evidence>
<keyword evidence="3" id="KW-0963">Cytoplasm</keyword>
<comment type="similarity">
    <text evidence="3 4">Belongs to the bacterial glucokinase family.</text>
</comment>
<feature type="binding site" evidence="3">
    <location>
        <begin position="6"/>
        <end position="11"/>
    </location>
    <ligand>
        <name>ATP</name>
        <dbReference type="ChEBI" id="CHEBI:30616"/>
    </ligand>
</feature>
<comment type="catalytic activity">
    <reaction evidence="3">
        <text>D-glucose + ATP = D-glucose 6-phosphate + ADP + H(+)</text>
        <dbReference type="Rhea" id="RHEA:17825"/>
        <dbReference type="ChEBI" id="CHEBI:4167"/>
        <dbReference type="ChEBI" id="CHEBI:15378"/>
        <dbReference type="ChEBI" id="CHEBI:30616"/>
        <dbReference type="ChEBI" id="CHEBI:61548"/>
        <dbReference type="ChEBI" id="CHEBI:456216"/>
        <dbReference type="EC" id="2.7.1.2"/>
    </reaction>
</comment>
<evidence type="ECO:0000313" key="7">
    <source>
        <dbReference type="Proteomes" id="UP000295135"/>
    </source>
</evidence>
<name>A0A4R3K0W1_9PROT</name>
<dbReference type="SUPFAM" id="SSF53067">
    <property type="entry name" value="Actin-like ATPase domain"/>
    <property type="match status" value="1"/>
</dbReference>
<dbReference type="RefSeq" id="WP_126459261.1">
    <property type="nucleotide sequence ID" value="NZ_AP018721.1"/>
</dbReference>
<keyword evidence="3" id="KW-0547">Nucleotide-binding</keyword>
<dbReference type="NCBIfam" id="TIGR00749">
    <property type="entry name" value="glk"/>
    <property type="match status" value="1"/>
</dbReference>
<evidence type="ECO:0000313" key="6">
    <source>
        <dbReference type="EMBL" id="TCS74032.1"/>
    </source>
</evidence>
<dbReference type="GO" id="GO:0005737">
    <property type="term" value="C:cytoplasm"/>
    <property type="evidence" value="ECO:0007669"/>
    <property type="project" value="UniProtKB-SubCell"/>
</dbReference>
<keyword evidence="2 3" id="KW-0418">Kinase</keyword>
<dbReference type="GO" id="GO:0006096">
    <property type="term" value="P:glycolytic process"/>
    <property type="evidence" value="ECO:0007669"/>
    <property type="project" value="UniProtKB-UniRule"/>
</dbReference>
<comment type="caution">
    <text evidence="6">The sequence shown here is derived from an EMBL/GenBank/DDBJ whole genome shotgun (WGS) entry which is preliminary data.</text>
</comment>
<keyword evidence="7" id="KW-1185">Reference proteome</keyword>
<keyword evidence="3" id="KW-0324">Glycolysis</keyword>
<dbReference type="GO" id="GO:0005524">
    <property type="term" value="F:ATP binding"/>
    <property type="evidence" value="ECO:0007669"/>
    <property type="project" value="UniProtKB-UniRule"/>
</dbReference>
<dbReference type="Gene3D" id="3.30.420.40">
    <property type="match status" value="1"/>
</dbReference>
<evidence type="ECO:0000256" key="4">
    <source>
        <dbReference type="RuleBase" id="RU004046"/>
    </source>
</evidence>
<evidence type="ECO:0000256" key="2">
    <source>
        <dbReference type="ARBA" id="ARBA00022777"/>
    </source>
</evidence>
<dbReference type="InterPro" id="IPR043129">
    <property type="entry name" value="ATPase_NBD"/>
</dbReference>
<feature type="region of interest" description="Disordered" evidence="5">
    <location>
        <begin position="319"/>
        <end position="345"/>
    </location>
</feature>
<accession>A0A4R3K0W1</accession>
<dbReference type="Proteomes" id="UP000295135">
    <property type="component" value="Unassembled WGS sequence"/>
</dbReference>
<protein>
    <recommendedName>
        <fullName evidence="3">Glucokinase</fullName>
        <ecNumber evidence="3">2.7.1.2</ecNumber>
    </recommendedName>
    <alternativeName>
        <fullName evidence="3">Glucose kinase</fullName>
    </alternativeName>
</protein>
<keyword evidence="1 3" id="KW-0808">Transferase</keyword>
<comment type="subcellular location">
    <subcellularLocation>
        <location evidence="3">Cytoplasm</location>
    </subcellularLocation>
</comment>
<dbReference type="GO" id="GO:0005536">
    <property type="term" value="F:D-glucose binding"/>
    <property type="evidence" value="ECO:0007669"/>
    <property type="project" value="InterPro"/>
</dbReference>
<dbReference type="EMBL" id="SLZY01000001">
    <property type="protein sequence ID" value="TCS74032.1"/>
    <property type="molecule type" value="Genomic_DNA"/>
</dbReference>
<dbReference type="CDD" id="cd24008">
    <property type="entry name" value="ASKHA_NBD_GLK"/>
    <property type="match status" value="1"/>
</dbReference>
<dbReference type="InterPro" id="IPR003836">
    <property type="entry name" value="Glucokinase"/>
</dbReference>